<accession>A0A4R7F2U2</accession>
<feature type="domain" description="Secretion system C-terminal sorting" evidence="2">
    <location>
        <begin position="608"/>
        <end position="670"/>
    </location>
</feature>
<dbReference type="SUPFAM" id="SSF50998">
    <property type="entry name" value="Quinoprotein alcohol dehydrogenase-like"/>
    <property type="match status" value="1"/>
</dbReference>
<dbReference type="OrthoDB" id="9803752at2"/>
<proteinExistence type="predicted"/>
<dbReference type="InterPro" id="IPR011047">
    <property type="entry name" value="Quinoprotein_ADH-like_sf"/>
</dbReference>
<dbReference type="PANTHER" id="PTHR35580">
    <property type="entry name" value="CELL SURFACE GLYCOPROTEIN (S-LAYER PROTEIN)-LIKE PROTEIN"/>
    <property type="match status" value="1"/>
</dbReference>
<organism evidence="3 4">
    <name type="scientific">Myroides indicus</name>
    <dbReference type="NCBI Taxonomy" id="1323422"/>
    <lineage>
        <taxon>Bacteria</taxon>
        <taxon>Pseudomonadati</taxon>
        <taxon>Bacteroidota</taxon>
        <taxon>Flavobacteriia</taxon>
        <taxon>Flavobacteriales</taxon>
        <taxon>Flavobacteriaceae</taxon>
        <taxon>Myroides</taxon>
    </lineage>
</organism>
<name>A0A4R7F2U2_9FLAO</name>
<comment type="caution">
    <text evidence="3">The sequence shown here is derived from an EMBL/GenBank/DDBJ whole genome shotgun (WGS) entry which is preliminary data.</text>
</comment>
<dbReference type="InterPro" id="IPR026444">
    <property type="entry name" value="Secre_tail"/>
</dbReference>
<evidence type="ECO:0000313" key="4">
    <source>
        <dbReference type="Proteomes" id="UP000295215"/>
    </source>
</evidence>
<dbReference type="PANTHER" id="PTHR35580:SF1">
    <property type="entry name" value="PHYTASE-LIKE DOMAIN-CONTAINING PROTEIN"/>
    <property type="match status" value="1"/>
</dbReference>
<keyword evidence="4" id="KW-1185">Reference proteome</keyword>
<dbReference type="Gene3D" id="2.130.10.10">
    <property type="entry name" value="YVTN repeat-like/Quinoprotein amine dehydrogenase"/>
    <property type="match status" value="1"/>
</dbReference>
<protein>
    <submittedName>
        <fullName evidence="3">Putative secreted protein (Por secretion system target)</fullName>
    </submittedName>
</protein>
<reference evidence="3 4" key="1">
    <citation type="submission" date="2019-03" db="EMBL/GenBank/DDBJ databases">
        <title>Genomic Encyclopedia of Archaeal and Bacterial Type Strains, Phase II (KMG-II): from individual species to whole genera.</title>
        <authorList>
            <person name="Goeker M."/>
        </authorList>
    </citation>
    <scope>NUCLEOTIDE SEQUENCE [LARGE SCALE GENOMIC DNA]</scope>
    <source>
        <strain evidence="3 4">DSM 28213</strain>
    </source>
</reference>
<evidence type="ECO:0000259" key="2">
    <source>
        <dbReference type="Pfam" id="PF18962"/>
    </source>
</evidence>
<dbReference type="NCBIfam" id="TIGR04183">
    <property type="entry name" value="Por_Secre_tail"/>
    <property type="match status" value="1"/>
</dbReference>
<evidence type="ECO:0000313" key="3">
    <source>
        <dbReference type="EMBL" id="TDS64253.1"/>
    </source>
</evidence>
<dbReference type="Proteomes" id="UP000295215">
    <property type="component" value="Unassembled WGS sequence"/>
</dbReference>
<evidence type="ECO:0000256" key="1">
    <source>
        <dbReference type="ARBA" id="ARBA00022729"/>
    </source>
</evidence>
<keyword evidence="1" id="KW-0732">Signal</keyword>
<dbReference type="InterPro" id="IPR015943">
    <property type="entry name" value="WD40/YVTN_repeat-like_dom_sf"/>
</dbReference>
<dbReference type="RefSeq" id="WP_133711946.1">
    <property type="nucleotide sequence ID" value="NZ_SOAG01000005.1"/>
</dbReference>
<dbReference type="InterPro" id="IPR052918">
    <property type="entry name" value="Motility_Chemotaxis_Reg"/>
</dbReference>
<gene>
    <name evidence="3" type="ORF">C8P70_105102</name>
</gene>
<dbReference type="AlphaFoldDB" id="A0A4R7F2U2"/>
<dbReference type="Pfam" id="PF18962">
    <property type="entry name" value="Por_Secre_tail"/>
    <property type="match status" value="1"/>
</dbReference>
<sequence>MKQKIHISFYTEPSLRVAERIEKSASHFQIPKLINFQILLFSILHSLFSISVNAQQTQPYQWQWAMNGGGRWGGLGGINDEQIHDIKAGTDNNYYFIATLKGPRETIYNGAWTPSTHLDGVPVPAYNTSNAREGGTKDIFLFSTTCEGEVRWSQTIGGWMDDDAYNLVLDNQNNVYVGVNVRNDSPGDGPGIRPPLHFTETDSVPFADLKNGNAEIPQEGFKTTYLVKYNSDGKLVKRVALQGDVNSSNFQSRVLDLAISNNKIHFIVAFDTGTHLDGNVTVINDTTNHFKFLIAQYDLNLNYVNSFELPVAPNTGFDAYGRTRFAYDENKKQYYIAGMRGNITGSVLPFSYESKAFVERSFILAINDHDGSEVWRREIYSQLTGGGNLPPNCIFSLVVDKDSDVYVGGSFFRRPNENNVKIYDPTDSSVQPYFFTPGAHGTVPMIIKFNSDGDVQWVQATAAYAGSGKGVAPRYGKGIAVKNDEVVLGAQGGGDFWDNIEIVRPVKNYQPDPILVRFDKQSGKVLGVHDIAGEAISSKRMTAVAVDNDGNYIAGGSFDANLFWDNDLGLDPLISTGEADFFVAKLANSECGSGNMGTDEFNKLSFNVYPNPTTGIVNVETTDTLLGYTIYDMSGKEIKQSLFAGNNQINLENVSNGVYFIVITTVEGNSGTVKVVKR</sequence>
<dbReference type="EMBL" id="SOAG01000005">
    <property type="protein sequence ID" value="TDS64253.1"/>
    <property type="molecule type" value="Genomic_DNA"/>
</dbReference>